<dbReference type="InterPro" id="IPR027417">
    <property type="entry name" value="P-loop_NTPase"/>
</dbReference>
<feature type="domain" description="RecA family profile 1" evidence="2">
    <location>
        <begin position="66"/>
        <end position="216"/>
    </location>
</feature>
<dbReference type="GO" id="GO:0003677">
    <property type="term" value="F:DNA binding"/>
    <property type="evidence" value="ECO:0007669"/>
    <property type="project" value="InterPro"/>
</dbReference>
<dbReference type="GO" id="GO:0005524">
    <property type="term" value="F:ATP binding"/>
    <property type="evidence" value="ECO:0007669"/>
    <property type="project" value="InterPro"/>
</dbReference>
<dbReference type="PANTHER" id="PTHR32472">
    <property type="entry name" value="DNA REPAIR PROTEIN RADA"/>
    <property type="match status" value="1"/>
</dbReference>
<name>A0A382EDD2_9ZZZZ</name>
<evidence type="ECO:0000256" key="1">
    <source>
        <dbReference type="ARBA" id="ARBA00022723"/>
    </source>
</evidence>
<keyword evidence="1" id="KW-0479">Metal-binding</keyword>
<evidence type="ECO:0000313" key="3">
    <source>
        <dbReference type="EMBL" id="SVB48796.1"/>
    </source>
</evidence>
<dbReference type="InterPro" id="IPR041166">
    <property type="entry name" value="Rubredoxin_2"/>
</dbReference>
<dbReference type="Pfam" id="PF13481">
    <property type="entry name" value="AAA_25"/>
    <property type="match status" value="1"/>
</dbReference>
<sequence length="229" mass="23830">MVRGAERFVCQSCGATHGKWSGRCSACGDWNTITAEATPPTPPKGLGAGNGRVLDFRKLNQHKENEGSRTASGLDEFDRVCGGGLVPGSTILIGGDPGIGKSTILLQVVAGLANNSVKCAYVSGEEAPAQVRMRAKRLGLDGAPLDLAVATSVRDIVATMGGKDAPHVMVIDSIQTMYVDTVEAAPGTVSQVRTSAQELIRAAKQQNICLLLVGHVTKDGLIAGPRVLE</sequence>
<feature type="non-terminal residue" evidence="3">
    <location>
        <position position="229"/>
    </location>
</feature>
<dbReference type="InterPro" id="IPR020588">
    <property type="entry name" value="RecA_ATP-bd"/>
</dbReference>
<dbReference type="GO" id="GO:0140664">
    <property type="term" value="F:ATP-dependent DNA damage sensor activity"/>
    <property type="evidence" value="ECO:0007669"/>
    <property type="project" value="InterPro"/>
</dbReference>
<dbReference type="EMBL" id="UINC01043985">
    <property type="protein sequence ID" value="SVB48796.1"/>
    <property type="molecule type" value="Genomic_DNA"/>
</dbReference>
<organism evidence="3">
    <name type="scientific">marine metagenome</name>
    <dbReference type="NCBI Taxonomy" id="408172"/>
    <lineage>
        <taxon>unclassified sequences</taxon>
        <taxon>metagenomes</taxon>
        <taxon>ecological metagenomes</taxon>
    </lineage>
</organism>
<accession>A0A382EDD2</accession>
<dbReference type="PANTHER" id="PTHR32472:SF10">
    <property type="entry name" value="DNA REPAIR PROTEIN RADA-LIKE PROTEIN"/>
    <property type="match status" value="1"/>
</dbReference>
<dbReference type="GO" id="GO:0000725">
    <property type="term" value="P:recombinational repair"/>
    <property type="evidence" value="ECO:0007669"/>
    <property type="project" value="TreeGrafter"/>
</dbReference>
<dbReference type="SUPFAM" id="SSF52540">
    <property type="entry name" value="P-loop containing nucleoside triphosphate hydrolases"/>
    <property type="match status" value="1"/>
</dbReference>
<dbReference type="PROSITE" id="PS50162">
    <property type="entry name" value="RECA_2"/>
    <property type="match status" value="1"/>
</dbReference>
<dbReference type="PRINTS" id="PR01874">
    <property type="entry name" value="DNAREPAIRADA"/>
</dbReference>
<protein>
    <recommendedName>
        <fullName evidence="2">RecA family profile 1 domain-containing protein</fullName>
    </recommendedName>
</protein>
<evidence type="ECO:0000259" key="2">
    <source>
        <dbReference type="PROSITE" id="PS50162"/>
    </source>
</evidence>
<dbReference type="Pfam" id="PF18073">
    <property type="entry name" value="Zn_ribbon_LapB"/>
    <property type="match status" value="1"/>
</dbReference>
<gene>
    <name evidence="3" type="ORF">METZ01_LOCUS201650</name>
</gene>
<dbReference type="Gene3D" id="3.40.50.300">
    <property type="entry name" value="P-loop containing nucleotide triphosphate hydrolases"/>
    <property type="match status" value="1"/>
</dbReference>
<reference evidence="3" key="1">
    <citation type="submission" date="2018-05" db="EMBL/GenBank/DDBJ databases">
        <authorList>
            <person name="Lanie J.A."/>
            <person name="Ng W.-L."/>
            <person name="Kazmierczak K.M."/>
            <person name="Andrzejewski T.M."/>
            <person name="Davidsen T.M."/>
            <person name="Wayne K.J."/>
            <person name="Tettelin H."/>
            <person name="Glass J.I."/>
            <person name="Rusch D."/>
            <person name="Podicherti R."/>
            <person name="Tsui H.-C.T."/>
            <person name="Winkler M.E."/>
        </authorList>
    </citation>
    <scope>NUCLEOTIDE SEQUENCE</scope>
</reference>
<dbReference type="GO" id="GO:0046872">
    <property type="term" value="F:metal ion binding"/>
    <property type="evidence" value="ECO:0007669"/>
    <property type="project" value="UniProtKB-KW"/>
</dbReference>
<proteinExistence type="predicted"/>
<dbReference type="AlphaFoldDB" id="A0A382EDD2"/>